<gene>
    <name evidence="1" type="ORF">SAMN05216463_104155</name>
</gene>
<organism evidence="1 2">
    <name type="scientific">Xylanibacter ruminicola</name>
    <name type="common">Prevotella ruminicola</name>
    <dbReference type="NCBI Taxonomy" id="839"/>
    <lineage>
        <taxon>Bacteria</taxon>
        <taxon>Pseudomonadati</taxon>
        <taxon>Bacteroidota</taxon>
        <taxon>Bacteroidia</taxon>
        <taxon>Bacteroidales</taxon>
        <taxon>Prevotellaceae</taxon>
        <taxon>Xylanibacter</taxon>
    </lineage>
</organism>
<sequence length="25" mass="2974">MIKRTDPVTDSFVYRNLIGKFVIIF</sequence>
<name>A0A1M6T0I0_XYLRU</name>
<protein>
    <submittedName>
        <fullName evidence="1">Uncharacterized protein</fullName>
    </submittedName>
</protein>
<reference evidence="1 2" key="1">
    <citation type="submission" date="2016-11" db="EMBL/GenBank/DDBJ databases">
        <authorList>
            <person name="Jaros S."/>
            <person name="Januszkiewicz K."/>
            <person name="Wedrychowicz H."/>
        </authorList>
    </citation>
    <scope>NUCLEOTIDE SEQUENCE [LARGE SCALE GENOMIC DNA]</scope>
    <source>
        <strain evidence="1 2">KHT3</strain>
    </source>
</reference>
<feature type="non-terminal residue" evidence="1">
    <location>
        <position position="25"/>
    </location>
</feature>
<evidence type="ECO:0000313" key="1">
    <source>
        <dbReference type="EMBL" id="SHK50435.1"/>
    </source>
</evidence>
<proteinExistence type="predicted"/>
<evidence type="ECO:0000313" key="2">
    <source>
        <dbReference type="Proteomes" id="UP000184130"/>
    </source>
</evidence>
<dbReference type="AlphaFoldDB" id="A0A1M6T0I0"/>
<dbReference type="EMBL" id="FRBD01000004">
    <property type="protein sequence ID" value="SHK50435.1"/>
    <property type="molecule type" value="Genomic_DNA"/>
</dbReference>
<dbReference type="Proteomes" id="UP000184130">
    <property type="component" value="Unassembled WGS sequence"/>
</dbReference>
<accession>A0A1M6T0I0</accession>